<accession>A0ABS4AT58</accession>
<sequence>MTSNRPTRPHIRGMDRRTFLPLPFLAAGLAALPRGARAEVDLNRATAFIQQAGNELVAAINDPRLDLTARRDRVGVILRRTIDIEGTGRFILGRYVRQANPAELAEYNRLFDDIIVRNLSARFGEYRGVKFSLGRSQQRTEEDALVNTIIERPNTPAFSLDWRVSEVGGQPKVVDVIAEGTSLRLTTRSEYSAVIQRNGGRVASLLEAMRNQIAQLAAREGRG</sequence>
<evidence type="ECO:0000313" key="2">
    <source>
        <dbReference type="Proteomes" id="UP000680815"/>
    </source>
</evidence>
<dbReference type="PANTHER" id="PTHR36573">
    <property type="entry name" value="INTERMEMBRANE PHOSPHOLIPID TRANSPORT SYSTEM BINDING PROTEIN MLAC"/>
    <property type="match status" value="1"/>
</dbReference>
<keyword evidence="2" id="KW-1185">Reference proteome</keyword>
<dbReference type="Pfam" id="PF05494">
    <property type="entry name" value="MlaC"/>
    <property type="match status" value="1"/>
</dbReference>
<gene>
    <name evidence="1" type="ORF">J5Y09_07585</name>
</gene>
<dbReference type="Gene3D" id="3.10.450.710">
    <property type="entry name" value="Tgt2/MlaC"/>
    <property type="match status" value="1"/>
</dbReference>
<dbReference type="Proteomes" id="UP000680815">
    <property type="component" value="Unassembled WGS sequence"/>
</dbReference>
<evidence type="ECO:0000313" key="1">
    <source>
        <dbReference type="EMBL" id="MBP0463767.1"/>
    </source>
</evidence>
<reference evidence="1 2" key="1">
    <citation type="submission" date="2021-03" db="EMBL/GenBank/DDBJ databases">
        <authorList>
            <person name="So Y."/>
        </authorList>
    </citation>
    <scope>NUCLEOTIDE SEQUENCE [LARGE SCALE GENOMIC DNA]</scope>
    <source>
        <strain evidence="1 2">PWR1</strain>
    </source>
</reference>
<dbReference type="InterPro" id="IPR008869">
    <property type="entry name" value="MlaC/ttg2D"/>
</dbReference>
<comment type="caution">
    <text evidence="1">The sequence shown here is derived from an EMBL/GenBank/DDBJ whole genome shotgun (WGS) entry which is preliminary data.</text>
</comment>
<protein>
    <submittedName>
        <fullName evidence="1">ABC transporter substrate-binding protein</fullName>
    </submittedName>
</protein>
<dbReference type="PROSITE" id="PS51318">
    <property type="entry name" value="TAT"/>
    <property type="match status" value="1"/>
</dbReference>
<dbReference type="InterPro" id="IPR006311">
    <property type="entry name" value="TAT_signal"/>
</dbReference>
<dbReference type="InterPro" id="IPR042245">
    <property type="entry name" value="Tgt2/MlaC_sf"/>
</dbReference>
<organism evidence="1 2">
    <name type="scientific">Roseomonas nitratireducens</name>
    <dbReference type="NCBI Taxonomy" id="2820810"/>
    <lineage>
        <taxon>Bacteria</taxon>
        <taxon>Pseudomonadati</taxon>
        <taxon>Pseudomonadota</taxon>
        <taxon>Alphaproteobacteria</taxon>
        <taxon>Acetobacterales</taxon>
        <taxon>Roseomonadaceae</taxon>
        <taxon>Roseomonas</taxon>
    </lineage>
</organism>
<proteinExistence type="predicted"/>
<dbReference type="PANTHER" id="PTHR36573:SF1">
    <property type="entry name" value="INTERMEMBRANE PHOSPHOLIPID TRANSPORT SYSTEM BINDING PROTEIN MLAC"/>
    <property type="match status" value="1"/>
</dbReference>
<name>A0ABS4AT58_9PROT</name>
<dbReference type="EMBL" id="JAGIYZ010000005">
    <property type="protein sequence ID" value="MBP0463767.1"/>
    <property type="molecule type" value="Genomic_DNA"/>
</dbReference>